<sequence>MTGPKIVIRRMPYSEPFSSYHYGPWLFPQSLRLACLHTDDFPVCRPKNVVLTLSHPCNTAYSCRREKLVSDLGLLSCLCDGLSRQGWASGAVAVRMNCRYTRAGSIEQEGPQGSAMLADPPGSLKCTTARQLYFDSQLPRSHFSHYCLGSACATKDHRSCLQPVISRSLSVRVQHRIIFVRRILLRTKGVLEGGGVESDIDSCSPKNCR</sequence>
<keyword evidence="2" id="KW-1185">Reference proteome</keyword>
<dbReference type="AlphaFoldDB" id="A0A2H3CG64"/>
<evidence type="ECO:0000313" key="1">
    <source>
        <dbReference type="EMBL" id="PBK80314.1"/>
    </source>
</evidence>
<accession>A0A2H3CG64</accession>
<proteinExistence type="predicted"/>
<reference evidence="2" key="1">
    <citation type="journal article" date="2017" name="Nat. Ecol. Evol.">
        <title>Genome expansion and lineage-specific genetic innovations in the forest pathogenic fungi Armillaria.</title>
        <authorList>
            <person name="Sipos G."/>
            <person name="Prasanna A.N."/>
            <person name="Walter M.C."/>
            <person name="O'Connor E."/>
            <person name="Balint B."/>
            <person name="Krizsan K."/>
            <person name="Kiss B."/>
            <person name="Hess J."/>
            <person name="Varga T."/>
            <person name="Slot J."/>
            <person name="Riley R."/>
            <person name="Boka B."/>
            <person name="Rigling D."/>
            <person name="Barry K."/>
            <person name="Lee J."/>
            <person name="Mihaltcheva S."/>
            <person name="LaButti K."/>
            <person name="Lipzen A."/>
            <person name="Waldron R."/>
            <person name="Moloney N.M."/>
            <person name="Sperisen C."/>
            <person name="Kredics L."/>
            <person name="Vagvoelgyi C."/>
            <person name="Patrignani A."/>
            <person name="Fitzpatrick D."/>
            <person name="Nagy I."/>
            <person name="Doyle S."/>
            <person name="Anderson J.B."/>
            <person name="Grigoriev I.V."/>
            <person name="Gueldener U."/>
            <person name="Muensterkoetter M."/>
            <person name="Nagy L.G."/>
        </authorList>
    </citation>
    <scope>NUCLEOTIDE SEQUENCE [LARGE SCALE GENOMIC DNA]</scope>
    <source>
        <strain evidence="2">Ar21-2</strain>
    </source>
</reference>
<dbReference type="Proteomes" id="UP000217790">
    <property type="component" value="Unassembled WGS sequence"/>
</dbReference>
<evidence type="ECO:0000313" key="2">
    <source>
        <dbReference type="Proteomes" id="UP000217790"/>
    </source>
</evidence>
<gene>
    <name evidence="1" type="ORF">ARMGADRAFT_79332</name>
</gene>
<dbReference type="EMBL" id="KZ293748">
    <property type="protein sequence ID" value="PBK80314.1"/>
    <property type="molecule type" value="Genomic_DNA"/>
</dbReference>
<protein>
    <submittedName>
        <fullName evidence="1">Uncharacterized protein</fullName>
    </submittedName>
</protein>
<name>A0A2H3CG64_ARMGA</name>
<dbReference type="InParanoid" id="A0A2H3CG64"/>
<organism evidence="1 2">
    <name type="scientific">Armillaria gallica</name>
    <name type="common">Bulbous honey fungus</name>
    <name type="synonym">Armillaria bulbosa</name>
    <dbReference type="NCBI Taxonomy" id="47427"/>
    <lineage>
        <taxon>Eukaryota</taxon>
        <taxon>Fungi</taxon>
        <taxon>Dikarya</taxon>
        <taxon>Basidiomycota</taxon>
        <taxon>Agaricomycotina</taxon>
        <taxon>Agaricomycetes</taxon>
        <taxon>Agaricomycetidae</taxon>
        <taxon>Agaricales</taxon>
        <taxon>Marasmiineae</taxon>
        <taxon>Physalacriaceae</taxon>
        <taxon>Armillaria</taxon>
    </lineage>
</organism>